<protein>
    <recommendedName>
        <fullName evidence="3">AB hydrolase-1 domain-containing protein</fullName>
    </recommendedName>
</protein>
<dbReference type="OrthoDB" id="7130006at2759"/>
<name>A0A1Z5KAE0_FISSO</name>
<keyword evidence="2" id="KW-1185">Reference proteome</keyword>
<accession>A0A1Z5KAE0</accession>
<gene>
    <name evidence="1" type="ORF">FisN_21Hh091</name>
</gene>
<organism evidence="1 2">
    <name type="scientific">Fistulifera solaris</name>
    <name type="common">Oleaginous diatom</name>
    <dbReference type="NCBI Taxonomy" id="1519565"/>
    <lineage>
        <taxon>Eukaryota</taxon>
        <taxon>Sar</taxon>
        <taxon>Stramenopiles</taxon>
        <taxon>Ochrophyta</taxon>
        <taxon>Bacillariophyta</taxon>
        <taxon>Bacillariophyceae</taxon>
        <taxon>Bacillariophycidae</taxon>
        <taxon>Naviculales</taxon>
        <taxon>Naviculaceae</taxon>
        <taxon>Fistulifera</taxon>
    </lineage>
</organism>
<evidence type="ECO:0000313" key="1">
    <source>
        <dbReference type="EMBL" id="GAX23227.1"/>
    </source>
</evidence>
<dbReference type="SUPFAM" id="SSF53474">
    <property type="entry name" value="alpha/beta-Hydrolases"/>
    <property type="match status" value="1"/>
</dbReference>
<comment type="caution">
    <text evidence="1">The sequence shown here is derived from an EMBL/GenBank/DDBJ whole genome shotgun (WGS) entry which is preliminary data.</text>
</comment>
<evidence type="ECO:0008006" key="3">
    <source>
        <dbReference type="Google" id="ProtNLM"/>
    </source>
</evidence>
<dbReference type="AlphaFoldDB" id="A0A1Z5KAE0"/>
<dbReference type="EMBL" id="BDSP01000199">
    <property type="protein sequence ID" value="GAX23227.1"/>
    <property type="molecule type" value="Genomic_DNA"/>
</dbReference>
<evidence type="ECO:0000313" key="2">
    <source>
        <dbReference type="Proteomes" id="UP000198406"/>
    </source>
</evidence>
<dbReference type="InParanoid" id="A0A1Z5KAE0"/>
<dbReference type="Proteomes" id="UP000198406">
    <property type="component" value="Unassembled WGS sequence"/>
</dbReference>
<dbReference type="Gene3D" id="3.40.50.1820">
    <property type="entry name" value="alpha/beta hydrolase"/>
    <property type="match status" value="1"/>
</dbReference>
<reference evidence="1 2" key="1">
    <citation type="journal article" date="2015" name="Plant Cell">
        <title>Oil accumulation by the oleaginous diatom Fistulifera solaris as revealed by the genome and transcriptome.</title>
        <authorList>
            <person name="Tanaka T."/>
            <person name="Maeda Y."/>
            <person name="Veluchamy A."/>
            <person name="Tanaka M."/>
            <person name="Abida H."/>
            <person name="Marechal E."/>
            <person name="Bowler C."/>
            <person name="Muto M."/>
            <person name="Sunaga Y."/>
            <person name="Tanaka M."/>
            <person name="Yoshino T."/>
            <person name="Taniguchi T."/>
            <person name="Fukuda Y."/>
            <person name="Nemoto M."/>
            <person name="Matsumoto M."/>
            <person name="Wong P.S."/>
            <person name="Aburatani S."/>
            <person name="Fujibuchi W."/>
        </authorList>
    </citation>
    <scope>NUCLEOTIDE SEQUENCE [LARGE SCALE GENOMIC DNA]</scope>
    <source>
        <strain evidence="1 2">JPCC DA0580</strain>
    </source>
</reference>
<sequence length="376" mass="42872">MLHPAASFSRNDSSEASLITAEEWFAGGRRVPFDPQQKRIVSSSNANTVNVFQRVVYPVNASTTPSRWMTFLPGFPDGSYGFAKVDQLLEDSPNSMVRQIPRLYVEYVGQGDSDKPVNYAYSTMERADLVEAQWRANGIRKTVVVTFDFSSLVLMELLRRQMERSFSSTYIEHVLILNGGLFADGHSHPWNTTPLLQTRVGRFGSRIAQHSNWMLNTMLRPLHSKSYRSKQAQRRELREIRKTIRRHKGTSVLPVAAGFVREHQKYSDRWNLYNILTNLQSQNQSITFEIVGSNEDPFEHRQINLARQRLQPFYPQVRTDRIPGGHLSIAERTQDIVARIEALALRTSIASVSSVSPSWSNVATSPRSQPSWTAIY</sequence>
<proteinExistence type="predicted"/>
<dbReference type="InterPro" id="IPR029058">
    <property type="entry name" value="AB_hydrolase_fold"/>
</dbReference>